<name>A0A816H7J5_9BILA</name>
<dbReference type="EMBL" id="CAJOBH010000108">
    <property type="protein sequence ID" value="CAF3760871.1"/>
    <property type="molecule type" value="Genomic_DNA"/>
</dbReference>
<evidence type="ECO:0000259" key="6">
    <source>
        <dbReference type="PROSITE" id="PS50089"/>
    </source>
</evidence>
<dbReference type="GO" id="GO:0005634">
    <property type="term" value="C:nucleus"/>
    <property type="evidence" value="ECO:0007669"/>
    <property type="project" value="TreeGrafter"/>
</dbReference>
<organism evidence="8 10">
    <name type="scientific">Rotaria magnacalcarata</name>
    <dbReference type="NCBI Taxonomy" id="392030"/>
    <lineage>
        <taxon>Eukaryota</taxon>
        <taxon>Metazoa</taxon>
        <taxon>Spiralia</taxon>
        <taxon>Gnathifera</taxon>
        <taxon>Rotifera</taxon>
        <taxon>Eurotatoria</taxon>
        <taxon>Bdelloidea</taxon>
        <taxon>Philodinida</taxon>
        <taxon>Philodinidae</taxon>
        <taxon>Rotaria</taxon>
    </lineage>
</organism>
<dbReference type="OrthoDB" id="8062037at2759"/>
<dbReference type="InterPro" id="IPR001841">
    <property type="entry name" value="Znf_RING"/>
</dbReference>
<feature type="transmembrane region" description="Helical" evidence="5">
    <location>
        <begin position="139"/>
        <end position="163"/>
    </location>
</feature>
<evidence type="ECO:0000256" key="2">
    <source>
        <dbReference type="ARBA" id="ARBA00022771"/>
    </source>
</evidence>
<reference evidence="8" key="1">
    <citation type="submission" date="2021-02" db="EMBL/GenBank/DDBJ databases">
        <authorList>
            <person name="Nowell W R."/>
        </authorList>
    </citation>
    <scope>NUCLEOTIDE SEQUENCE</scope>
</reference>
<evidence type="ECO:0000313" key="7">
    <source>
        <dbReference type="EMBL" id="CAF1384771.1"/>
    </source>
</evidence>
<dbReference type="Proteomes" id="UP000663855">
    <property type="component" value="Unassembled WGS sequence"/>
</dbReference>
<evidence type="ECO:0000256" key="1">
    <source>
        <dbReference type="ARBA" id="ARBA00022723"/>
    </source>
</evidence>
<feature type="transmembrane region" description="Helical" evidence="5">
    <location>
        <begin position="96"/>
        <end position="119"/>
    </location>
</feature>
<evidence type="ECO:0000313" key="9">
    <source>
        <dbReference type="EMBL" id="CAF3760871.1"/>
    </source>
</evidence>
<dbReference type="InterPro" id="IPR013083">
    <property type="entry name" value="Znf_RING/FYVE/PHD"/>
</dbReference>
<protein>
    <recommendedName>
        <fullName evidence="6">RING-type domain-containing protein</fullName>
    </recommendedName>
</protein>
<evidence type="ECO:0000256" key="4">
    <source>
        <dbReference type="PROSITE-ProRule" id="PRU00175"/>
    </source>
</evidence>
<feature type="transmembrane region" description="Helical" evidence="5">
    <location>
        <begin position="255"/>
        <end position="276"/>
    </location>
</feature>
<feature type="domain" description="RING-type" evidence="6">
    <location>
        <begin position="329"/>
        <end position="370"/>
    </location>
</feature>
<evidence type="ECO:0000256" key="5">
    <source>
        <dbReference type="SAM" id="Phobius"/>
    </source>
</evidence>
<feature type="transmembrane region" description="Helical" evidence="5">
    <location>
        <begin position="175"/>
        <end position="192"/>
    </location>
</feature>
<feature type="transmembrane region" description="Helical" evidence="5">
    <location>
        <begin position="66"/>
        <end position="84"/>
    </location>
</feature>
<dbReference type="PANTHER" id="PTHR45931:SF3">
    <property type="entry name" value="RING ZINC FINGER-CONTAINING PROTEIN"/>
    <property type="match status" value="1"/>
</dbReference>
<dbReference type="EMBL" id="CAJNOV010010005">
    <property type="protein sequence ID" value="CAF1384771.1"/>
    <property type="molecule type" value="Genomic_DNA"/>
</dbReference>
<keyword evidence="3" id="KW-0862">Zinc</keyword>
<evidence type="ECO:0000313" key="8">
    <source>
        <dbReference type="EMBL" id="CAF1682336.1"/>
    </source>
</evidence>
<dbReference type="Gene3D" id="3.30.40.10">
    <property type="entry name" value="Zinc/RING finger domain, C3HC4 (zinc finger)"/>
    <property type="match status" value="1"/>
</dbReference>
<dbReference type="PROSITE" id="PS50089">
    <property type="entry name" value="ZF_RING_2"/>
    <property type="match status" value="1"/>
</dbReference>
<keyword evidence="1" id="KW-0479">Metal-binding</keyword>
<dbReference type="GO" id="GO:0061630">
    <property type="term" value="F:ubiquitin protein ligase activity"/>
    <property type="evidence" value="ECO:0007669"/>
    <property type="project" value="TreeGrafter"/>
</dbReference>
<evidence type="ECO:0000256" key="3">
    <source>
        <dbReference type="ARBA" id="ARBA00022833"/>
    </source>
</evidence>
<proteinExistence type="predicted"/>
<accession>A0A816H7J5</accession>
<dbReference type="AlphaFoldDB" id="A0A816H7J5"/>
<dbReference type="Proteomes" id="UP000681967">
    <property type="component" value="Unassembled WGS sequence"/>
</dbReference>
<sequence>MSTSFNNTDRLNNNLNQLRTLLNDQRSDNSINTRNTLIPLGPVINNSIPARIDTLLQLDDSSWRNLYYIPLKIINIMILIIGLYKAGNKSNEMNAYNFISICLLVINVIDLLLLLELIIRNNMSLNDILSDLSTSPFKSIVYLRTFLVIVSFPLTSIGTYCMFTSVASANNEIEYVRVSLGVVCVTQWFMWFCPLPKLSLPGSNTTAVEITIFLRTIIDLIYISTVLPASFQVHDLQCTYKSIEDLYLHAPLNSFARIGLILIIVLCGGGLIFCLPSRIRAPLMMMFQQWLNATPLQMGIHLGASKESINALPIIYFGRTLDPFNQKKCCICHMEFESNEKLKRLPCGHFFHEECTSQWLVIRSTCPVCRKNIM</sequence>
<dbReference type="SMART" id="SM00184">
    <property type="entry name" value="RING"/>
    <property type="match status" value="1"/>
</dbReference>
<gene>
    <name evidence="9" type="ORF">BYL167_LOCUS855</name>
    <name evidence="7" type="ORF">CJN711_LOCUS21136</name>
    <name evidence="8" type="ORF">KQP761_LOCUS37082</name>
</gene>
<evidence type="ECO:0000313" key="10">
    <source>
        <dbReference type="Proteomes" id="UP000663834"/>
    </source>
</evidence>
<dbReference type="Proteomes" id="UP000663834">
    <property type="component" value="Unassembled WGS sequence"/>
</dbReference>
<dbReference type="PANTHER" id="PTHR45931">
    <property type="entry name" value="SI:CH211-59O9.10"/>
    <property type="match status" value="1"/>
</dbReference>
<dbReference type="Pfam" id="PF13639">
    <property type="entry name" value="zf-RING_2"/>
    <property type="match status" value="1"/>
</dbReference>
<comment type="caution">
    <text evidence="8">The sequence shown here is derived from an EMBL/GenBank/DDBJ whole genome shotgun (WGS) entry which is preliminary data.</text>
</comment>
<keyword evidence="2 4" id="KW-0863">Zinc-finger</keyword>
<dbReference type="EMBL" id="CAJNOW010020984">
    <property type="protein sequence ID" value="CAF1682336.1"/>
    <property type="molecule type" value="Genomic_DNA"/>
</dbReference>
<keyword evidence="5" id="KW-1133">Transmembrane helix</keyword>
<dbReference type="InterPro" id="IPR051834">
    <property type="entry name" value="RING_finger_E3_ligase"/>
</dbReference>
<dbReference type="GO" id="GO:0006511">
    <property type="term" value="P:ubiquitin-dependent protein catabolic process"/>
    <property type="evidence" value="ECO:0007669"/>
    <property type="project" value="TreeGrafter"/>
</dbReference>
<keyword evidence="5" id="KW-0812">Transmembrane</keyword>
<dbReference type="GO" id="GO:0008270">
    <property type="term" value="F:zinc ion binding"/>
    <property type="evidence" value="ECO:0007669"/>
    <property type="project" value="UniProtKB-KW"/>
</dbReference>
<keyword evidence="5" id="KW-0472">Membrane</keyword>
<dbReference type="SUPFAM" id="SSF57850">
    <property type="entry name" value="RING/U-box"/>
    <property type="match status" value="1"/>
</dbReference>